<proteinExistence type="predicted"/>
<dbReference type="EMBL" id="UINC01057526">
    <property type="protein sequence ID" value="SVB78774.1"/>
    <property type="molecule type" value="Genomic_DNA"/>
</dbReference>
<accession>A0A382GV76</accession>
<protein>
    <submittedName>
        <fullName evidence="1">Uncharacterized protein</fullName>
    </submittedName>
</protein>
<evidence type="ECO:0000313" key="1">
    <source>
        <dbReference type="EMBL" id="SVB78774.1"/>
    </source>
</evidence>
<sequence length="22" mass="2600">MKTSIKLFISDQQNLTNFDAVW</sequence>
<gene>
    <name evidence="1" type="ORF">METZ01_LOCUS231628</name>
</gene>
<dbReference type="AlphaFoldDB" id="A0A382GV76"/>
<organism evidence="1">
    <name type="scientific">marine metagenome</name>
    <dbReference type="NCBI Taxonomy" id="408172"/>
    <lineage>
        <taxon>unclassified sequences</taxon>
        <taxon>metagenomes</taxon>
        <taxon>ecological metagenomes</taxon>
    </lineage>
</organism>
<reference evidence="1" key="1">
    <citation type="submission" date="2018-05" db="EMBL/GenBank/DDBJ databases">
        <authorList>
            <person name="Lanie J.A."/>
            <person name="Ng W.-L."/>
            <person name="Kazmierczak K.M."/>
            <person name="Andrzejewski T.M."/>
            <person name="Davidsen T.M."/>
            <person name="Wayne K.J."/>
            <person name="Tettelin H."/>
            <person name="Glass J.I."/>
            <person name="Rusch D."/>
            <person name="Podicherti R."/>
            <person name="Tsui H.-C.T."/>
            <person name="Winkler M.E."/>
        </authorList>
    </citation>
    <scope>NUCLEOTIDE SEQUENCE</scope>
</reference>
<name>A0A382GV76_9ZZZZ</name>
<feature type="non-terminal residue" evidence="1">
    <location>
        <position position="22"/>
    </location>
</feature>